<feature type="transmembrane region" description="Helical" evidence="2">
    <location>
        <begin position="359"/>
        <end position="381"/>
    </location>
</feature>
<dbReference type="PROSITE" id="PS00018">
    <property type="entry name" value="EF_HAND_1"/>
    <property type="match status" value="1"/>
</dbReference>
<feature type="transmembrane region" description="Helical" evidence="2">
    <location>
        <begin position="324"/>
        <end position="347"/>
    </location>
</feature>
<name>A0A0U1P039_9BACI</name>
<dbReference type="STRING" id="1499688.BN000_03563"/>
<dbReference type="RefSeq" id="WP_176699847.1">
    <property type="nucleotide sequence ID" value="NZ_CVRB01000003.1"/>
</dbReference>
<dbReference type="Pfam" id="PF13795">
    <property type="entry name" value="HupE_UreJ_2"/>
    <property type="match status" value="1"/>
</dbReference>
<dbReference type="InterPro" id="IPR032809">
    <property type="entry name" value="Put_HupE_UreJ"/>
</dbReference>
<dbReference type="EMBL" id="CVRB01000003">
    <property type="protein sequence ID" value="CRK83591.1"/>
    <property type="molecule type" value="Genomic_DNA"/>
</dbReference>
<feature type="transmembrane region" description="Helical" evidence="2">
    <location>
        <begin position="269"/>
        <end position="288"/>
    </location>
</feature>
<dbReference type="AlphaFoldDB" id="A0A0U1P039"/>
<dbReference type="Proteomes" id="UP000199087">
    <property type="component" value="Unassembled WGS sequence"/>
</dbReference>
<gene>
    <name evidence="3" type="ORF">BN000_03563</name>
</gene>
<keyword evidence="2" id="KW-1133">Transmembrane helix</keyword>
<dbReference type="InterPro" id="IPR018247">
    <property type="entry name" value="EF_Hand_1_Ca_BS"/>
</dbReference>
<feature type="transmembrane region" description="Helical" evidence="2">
    <location>
        <begin position="388"/>
        <end position="407"/>
    </location>
</feature>
<evidence type="ECO:0000256" key="2">
    <source>
        <dbReference type="SAM" id="Phobius"/>
    </source>
</evidence>
<sequence length="410" mass="46126">MRRVFFDKAVEFLYTYGRRSIILLTISFVLLLTMNQKAQAHAYSASYTTINLLKSQTIMTFALDEVSVIELTDGDVNRNGMLDPDEFEAIKDKIASIIKKNVVLKIDGVPQEWSKLDKIELNRKGDATQLILNVEYPAIQSSQSISFSDNLYVNSHSSTTYVDLLKVYYGKETSTSALSDKNRTWSMILSDSEYTALSTDPNSSQPLTKQSSQPNPKTNQHSTATKQPGNSTNDWVSFLKLGMNHILTGYDHLLFLLSLLIARQSFKQFVKVITAFTIAHSITLTLTVLGVISVPSYIVEPAIAMSICYVALENIFRKKISHRWVLTFLFGLIHGMGFADLLTSMHIPKSELAIDLASFNIGIEIIQLIIVALLLPVLTFLHRWKHSRYAIITISTIAFLLGGFWLIERI</sequence>
<accession>A0A0U1P039</accession>
<feature type="transmembrane region" description="Helical" evidence="2">
    <location>
        <begin position="294"/>
        <end position="312"/>
    </location>
</feature>
<keyword evidence="4" id="KW-1185">Reference proteome</keyword>
<proteinExistence type="predicted"/>
<reference evidence="4" key="1">
    <citation type="submission" date="2015-05" db="EMBL/GenBank/DDBJ databases">
        <authorList>
            <person name="Urmite Genomes"/>
        </authorList>
    </citation>
    <scope>NUCLEOTIDE SEQUENCE [LARGE SCALE GENOMIC DNA]</scope>
    <source>
        <strain evidence="4">LF1</strain>
    </source>
</reference>
<feature type="region of interest" description="Disordered" evidence="1">
    <location>
        <begin position="196"/>
        <end position="229"/>
    </location>
</feature>
<evidence type="ECO:0000313" key="4">
    <source>
        <dbReference type="Proteomes" id="UP000199087"/>
    </source>
</evidence>
<keyword evidence="2" id="KW-0812">Transmembrane</keyword>
<protein>
    <submittedName>
        <fullName evidence="3">HupE / UreJ protein</fullName>
    </submittedName>
</protein>
<keyword evidence="2" id="KW-0472">Membrane</keyword>
<evidence type="ECO:0000313" key="3">
    <source>
        <dbReference type="EMBL" id="CRK83591.1"/>
    </source>
</evidence>
<evidence type="ECO:0000256" key="1">
    <source>
        <dbReference type="SAM" id="MobiDB-lite"/>
    </source>
</evidence>
<organism evidence="3 4">
    <name type="scientific">Neobacillus massiliamazoniensis</name>
    <dbReference type="NCBI Taxonomy" id="1499688"/>
    <lineage>
        <taxon>Bacteria</taxon>
        <taxon>Bacillati</taxon>
        <taxon>Bacillota</taxon>
        <taxon>Bacilli</taxon>
        <taxon>Bacillales</taxon>
        <taxon>Bacillaceae</taxon>
        <taxon>Neobacillus</taxon>
    </lineage>
</organism>